<dbReference type="EMBL" id="CP002446">
    <property type="protein sequence ID" value="ADV28911.1"/>
    <property type="molecule type" value="Genomic_DNA"/>
</dbReference>
<dbReference type="InterPro" id="IPR028087">
    <property type="entry name" value="Tad_N"/>
</dbReference>
<dbReference type="AlphaFoldDB" id="E6WXE2"/>
<dbReference type="STRING" id="743721.Psesu_3088"/>
<keyword evidence="3" id="KW-1185">Reference proteome</keyword>
<evidence type="ECO:0000313" key="2">
    <source>
        <dbReference type="EMBL" id="ADV28911.1"/>
    </source>
</evidence>
<accession>E6WXE2</accession>
<dbReference type="Proteomes" id="UP000008632">
    <property type="component" value="Chromosome"/>
</dbReference>
<reference evidence="2 3" key="1">
    <citation type="submission" date="2011-01" db="EMBL/GenBank/DDBJ databases">
        <title>Complete sequence of Pseudoxanthomonas suwonensis 11-1.</title>
        <authorList>
            <consortium name="US DOE Joint Genome Institute"/>
            <person name="Lucas S."/>
            <person name="Copeland A."/>
            <person name="Lapidus A."/>
            <person name="Cheng J.-F."/>
            <person name="Goodwin L."/>
            <person name="Pitluck S."/>
            <person name="Teshima H."/>
            <person name="Detter J.C."/>
            <person name="Han C."/>
            <person name="Tapia R."/>
            <person name="Land M."/>
            <person name="Hauser L."/>
            <person name="Kyrpides N."/>
            <person name="Ivanova N."/>
            <person name="Ovchinnikova G."/>
            <person name="Siebers A.K."/>
            <person name="Allgaier M."/>
            <person name="Thelen M.P."/>
            <person name="Hugenholtz P."/>
            <person name="Gladden J."/>
            <person name="Woyke T."/>
        </authorList>
    </citation>
    <scope>NUCLEOTIDE SEQUENCE [LARGE SCALE GENOMIC DNA]</scope>
    <source>
        <strain evidence="3">11-1</strain>
    </source>
</reference>
<dbReference type="HOGENOM" id="CLU_045933_0_0_6"/>
<dbReference type="eggNOG" id="ENOG5032SHH">
    <property type="taxonomic scope" value="Bacteria"/>
</dbReference>
<feature type="domain" description="Putative Flp pilus-assembly TadG-like N-terminal" evidence="1">
    <location>
        <begin position="3"/>
        <end position="41"/>
    </location>
</feature>
<organism evidence="2 3">
    <name type="scientific">Pseudoxanthomonas suwonensis (strain 11-1)</name>
    <dbReference type="NCBI Taxonomy" id="743721"/>
    <lineage>
        <taxon>Bacteria</taxon>
        <taxon>Pseudomonadati</taxon>
        <taxon>Pseudomonadota</taxon>
        <taxon>Gammaproteobacteria</taxon>
        <taxon>Lysobacterales</taxon>
        <taxon>Lysobacteraceae</taxon>
        <taxon>Pseudoxanthomonas</taxon>
    </lineage>
</organism>
<dbReference type="OrthoDB" id="5493674at2"/>
<name>E6WXE2_PSEUU</name>
<evidence type="ECO:0000259" key="1">
    <source>
        <dbReference type="Pfam" id="PF13400"/>
    </source>
</evidence>
<dbReference type="KEGG" id="psu:Psesu_3088"/>
<sequence>MPLVLVFLVVLCIGLLVTFNTGQVVGRKVEVTNAADAAAYSIAVEQARARNLAAYLNRGRVANEVAIAQMVSLNSWLTMVHSSSYHFEKFMDVVTALLSWVPGLNAVLAAIDRAMKVLNQALKAFRKTFIPGVNGAIFTLDQVLDNPYSIAARTALSTPASGANILAMARKVVEDNAPGARVTAAGVGVLGANALAASRQLELYNPGQSARNTGGERYRNVVMASRDTFTRARDGTAFGVFHNRGGTDLVDYDRWSGVDTFHFRLPLPFPLGTETFALGWGGTQAVDRRQPPFFPGIDQGRGWLSPYENRRHAAYNGTTRSSISGRFIEGNPAGQEMGFQRRQAYFDGYRTGLTARYHDVKDEFSRTPEGDKAGPVYTVEVGLGIDRVRTSSTLGIGAGRMELRDQARGDEVRAMASAQVYFNRPHEYARFRRSVWGRNDDKFEMGNMFSPYWQARLVETPLADRSILAVAP</sequence>
<protein>
    <recommendedName>
        <fullName evidence="1">Putative Flp pilus-assembly TadG-like N-terminal domain-containing protein</fullName>
    </recommendedName>
</protein>
<evidence type="ECO:0000313" key="3">
    <source>
        <dbReference type="Proteomes" id="UP000008632"/>
    </source>
</evidence>
<proteinExistence type="predicted"/>
<dbReference type="Pfam" id="PF13400">
    <property type="entry name" value="Tad"/>
    <property type="match status" value="1"/>
</dbReference>
<gene>
    <name evidence="2" type="ordered locus">Psesu_3088</name>
</gene>
<dbReference type="RefSeq" id="WP_013536736.1">
    <property type="nucleotide sequence ID" value="NC_014924.1"/>
</dbReference>